<dbReference type="RefSeq" id="WP_137392924.1">
    <property type="nucleotide sequence ID" value="NZ_CP124733.1"/>
</dbReference>
<dbReference type="Proteomes" id="UP000298664">
    <property type="component" value="Chromosome Circular"/>
</dbReference>
<gene>
    <name evidence="1" type="ORF">CFBP5477_013970</name>
</gene>
<sequence>MPSEGFPTLSSLQDQHIFVICLECEMLKRLDYDGLFGLYEDADLFSLKGKIAKDLIKCEKNIEGYHNRCRLTFYQGTETKKIKYEKPPSPKLENLCNWEIVVGKCRWCGHVSNLERWRVNKVTKPGMTLDDLKPLLRCKRCNHKGEVELTLAKLPR</sequence>
<protein>
    <submittedName>
        <fullName evidence="1">Uncharacterized protein</fullName>
    </submittedName>
</protein>
<evidence type="ECO:0000313" key="1">
    <source>
        <dbReference type="EMBL" id="WHA40898.1"/>
    </source>
</evidence>
<organism evidence="1 2">
    <name type="scientific">Agrobacterium larrymoorei</name>
    <dbReference type="NCBI Taxonomy" id="160699"/>
    <lineage>
        <taxon>Bacteria</taxon>
        <taxon>Pseudomonadati</taxon>
        <taxon>Pseudomonadota</taxon>
        <taxon>Alphaproteobacteria</taxon>
        <taxon>Hyphomicrobiales</taxon>
        <taxon>Rhizobiaceae</taxon>
        <taxon>Rhizobium/Agrobacterium group</taxon>
        <taxon>Agrobacterium</taxon>
    </lineage>
</organism>
<name>A0AAF0H7H1_9HYPH</name>
<accession>A0AAF0H7H1</accession>
<dbReference type="AlphaFoldDB" id="A0AAF0H7H1"/>
<dbReference type="EMBL" id="CP124733">
    <property type="protein sequence ID" value="WHA40898.1"/>
    <property type="molecule type" value="Genomic_DNA"/>
</dbReference>
<reference evidence="1" key="1">
    <citation type="submission" date="2023-05" db="EMBL/GenBank/DDBJ databases">
        <title>Complete genome sequence of Agrobacterium larrymoorei CFBP5477.</title>
        <authorList>
            <person name="Yen H.-C."/>
            <person name="Chou L."/>
            <person name="Lin Y.-C."/>
            <person name="Lai E.-M."/>
            <person name="Kuo C.-H."/>
        </authorList>
    </citation>
    <scope>NUCLEOTIDE SEQUENCE</scope>
    <source>
        <strain evidence="1">CFBP5477</strain>
    </source>
</reference>
<evidence type="ECO:0000313" key="2">
    <source>
        <dbReference type="Proteomes" id="UP000298664"/>
    </source>
</evidence>
<proteinExistence type="predicted"/>